<accession>A6P0H8</accession>
<comment type="caution">
    <text evidence="1">The sequence shown here is derived from an EMBL/GenBank/DDBJ whole genome shotgun (WGS) entry which is preliminary data.</text>
</comment>
<evidence type="ECO:0000313" key="2">
    <source>
        <dbReference type="Proteomes" id="UP000003639"/>
    </source>
</evidence>
<evidence type="ECO:0000313" key="1">
    <source>
        <dbReference type="EMBL" id="EDM98110.1"/>
    </source>
</evidence>
<reference evidence="1 2" key="1">
    <citation type="submission" date="2007-04" db="EMBL/GenBank/DDBJ databases">
        <authorList>
            <person name="Fulton L."/>
            <person name="Clifton S."/>
            <person name="Fulton B."/>
            <person name="Xu J."/>
            <person name="Minx P."/>
            <person name="Pepin K.H."/>
            <person name="Johnson M."/>
            <person name="Thiruvilangam P."/>
            <person name="Bhonagiri V."/>
            <person name="Nash W.E."/>
            <person name="Mardis E.R."/>
            <person name="Wilson R.K."/>
        </authorList>
    </citation>
    <scope>NUCLEOTIDE SEQUENCE [LARGE SCALE GENOMIC DNA]</scope>
    <source>
        <strain evidence="1 2">ATCC 29799</strain>
    </source>
</reference>
<gene>
    <name evidence="1" type="ORF">BACCAP_03989</name>
</gene>
<dbReference type="Proteomes" id="UP000003639">
    <property type="component" value="Unassembled WGS sequence"/>
</dbReference>
<dbReference type="EMBL" id="AAXG02000042">
    <property type="protein sequence ID" value="EDM98110.1"/>
    <property type="molecule type" value="Genomic_DNA"/>
</dbReference>
<organism evidence="1 2">
    <name type="scientific">Pseudoflavonifractor capillosus ATCC 29799</name>
    <dbReference type="NCBI Taxonomy" id="411467"/>
    <lineage>
        <taxon>Bacteria</taxon>
        <taxon>Bacillati</taxon>
        <taxon>Bacillota</taxon>
        <taxon>Clostridia</taxon>
        <taxon>Eubacteriales</taxon>
        <taxon>Oscillospiraceae</taxon>
        <taxon>Pseudoflavonifractor</taxon>
    </lineage>
</organism>
<dbReference type="STRING" id="411467.BACCAP_03989"/>
<sequence length="98" mass="10556">MRKKDQLKAAEGIAETMCLSVDESPHMIAMGDGAAAVAAMYTLCVEDGLNTVMEYLELKDRLDGLMSDMHDKMRAIYPVPAQGESGDKSKQCIGADTA</sequence>
<protein>
    <submittedName>
        <fullName evidence="1">Uncharacterized protein</fullName>
    </submittedName>
</protein>
<reference evidence="1 2" key="2">
    <citation type="submission" date="2007-06" db="EMBL/GenBank/DDBJ databases">
        <title>Draft genome sequence of Pseudoflavonifractor capillosus ATCC 29799.</title>
        <authorList>
            <person name="Sudarsanam P."/>
            <person name="Ley R."/>
            <person name="Guruge J."/>
            <person name="Turnbaugh P.J."/>
            <person name="Mahowald M."/>
            <person name="Liep D."/>
            <person name="Gordon J."/>
        </authorList>
    </citation>
    <scope>NUCLEOTIDE SEQUENCE [LARGE SCALE GENOMIC DNA]</scope>
    <source>
        <strain evidence="1 2">ATCC 29799</strain>
    </source>
</reference>
<name>A6P0H8_9FIRM</name>
<proteinExistence type="predicted"/>
<dbReference type="AlphaFoldDB" id="A6P0H8"/>
<keyword evidence="2" id="KW-1185">Reference proteome</keyword>